<name>A0ABY5PMM4_9ACTN</name>
<proteinExistence type="predicted"/>
<dbReference type="RefSeq" id="WP_353866246.1">
    <property type="nucleotide sequence ID" value="NZ_CP088295.1"/>
</dbReference>
<organism evidence="1 2">
    <name type="scientific">Svornostia abyssi</name>
    <dbReference type="NCBI Taxonomy" id="2898438"/>
    <lineage>
        <taxon>Bacteria</taxon>
        <taxon>Bacillati</taxon>
        <taxon>Actinomycetota</taxon>
        <taxon>Thermoleophilia</taxon>
        <taxon>Solirubrobacterales</taxon>
        <taxon>Baekduiaceae</taxon>
        <taxon>Svornostia</taxon>
    </lineage>
</organism>
<gene>
    <name evidence="1" type="ORF">LRS13_09880</name>
</gene>
<protein>
    <submittedName>
        <fullName evidence="1">DUF2993 domain-containing protein</fullName>
    </submittedName>
</protein>
<sequence>MQTRSSGRAARPVLIGAAGLLVAALVASQFLLPAVTERRLADELEQFGPRPDVQVSAFPAVKLLFGRADRIEIDATIARVETSSLLDELSDSGDVGELDTRIGELQIGLLRLSQVHLTKDGDDVTAAATITLSELQQALRQLANLRVVPNAGEGIVFEGQVSVFGRTLGGRARVRADGGKLVVGLEGLPIGSLTLVDDERVRVTDVGAREVPGGYRLSIEGVLSRTASGA</sequence>
<dbReference type="EMBL" id="CP088295">
    <property type="protein sequence ID" value="UUY05805.1"/>
    <property type="molecule type" value="Genomic_DNA"/>
</dbReference>
<keyword evidence="2" id="KW-1185">Reference proteome</keyword>
<accession>A0ABY5PMM4</accession>
<evidence type="ECO:0000313" key="2">
    <source>
        <dbReference type="Proteomes" id="UP001058860"/>
    </source>
</evidence>
<reference evidence="2" key="1">
    <citation type="submission" date="2021-11" db="EMBL/GenBank/DDBJ databases">
        <title>Cultivation dependent microbiological survey of springs from the worlds oldest radium mine currently devoted to the extraction of radon-saturated water.</title>
        <authorList>
            <person name="Kapinusova G."/>
            <person name="Smrhova T."/>
            <person name="Strejcek M."/>
            <person name="Suman J."/>
            <person name="Jani K."/>
            <person name="Pajer P."/>
            <person name="Uhlik O."/>
        </authorList>
    </citation>
    <scope>NUCLEOTIDE SEQUENCE [LARGE SCALE GENOMIC DNA]</scope>
    <source>
        <strain evidence="2">J379</strain>
    </source>
</reference>
<evidence type="ECO:0000313" key="1">
    <source>
        <dbReference type="EMBL" id="UUY05805.1"/>
    </source>
</evidence>
<dbReference type="Proteomes" id="UP001058860">
    <property type="component" value="Chromosome"/>
</dbReference>